<sequence length="130" mass="14232">MVALAYTNIFTADIDRLAEFYSALFGFTEIVESRSPIFRGFTTGSASLGFSGPGAFDLLGLTPQEGPGDRVMQTFNVENKDEVDAYSTKAVELGASIVKEPFETYYGWYQSVLRDPDGNCFRVNYPGAPA</sequence>
<gene>
    <name evidence="2" type="ORF">D0Z70_20250</name>
</gene>
<dbReference type="SUPFAM" id="SSF54593">
    <property type="entry name" value="Glyoxalase/Bleomycin resistance protein/Dihydroxybiphenyl dioxygenase"/>
    <property type="match status" value="1"/>
</dbReference>
<dbReference type="Proteomes" id="UP000283469">
    <property type="component" value="Unassembled WGS sequence"/>
</dbReference>
<dbReference type="AlphaFoldDB" id="A0A418YMN7"/>
<dbReference type="RefSeq" id="WP_119749612.1">
    <property type="nucleotide sequence ID" value="NZ_QVRA01000027.1"/>
</dbReference>
<dbReference type="InterPro" id="IPR037523">
    <property type="entry name" value="VOC_core"/>
</dbReference>
<proteinExistence type="predicted"/>
<evidence type="ECO:0000313" key="2">
    <source>
        <dbReference type="EMBL" id="RJG52427.1"/>
    </source>
</evidence>
<dbReference type="PANTHER" id="PTHR36503:SF1">
    <property type="entry name" value="BLR2520 PROTEIN"/>
    <property type="match status" value="1"/>
</dbReference>
<dbReference type="EMBL" id="QVRA01000027">
    <property type="protein sequence ID" value="RJG52427.1"/>
    <property type="molecule type" value="Genomic_DNA"/>
</dbReference>
<dbReference type="InterPro" id="IPR004360">
    <property type="entry name" value="Glyas_Fos-R_dOase_dom"/>
</dbReference>
<accession>A0A418YMN7</accession>
<dbReference type="OrthoDB" id="5243302at2"/>
<dbReference type="CDD" id="cd16356">
    <property type="entry name" value="PsjN_like"/>
    <property type="match status" value="1"/>
</dbReference>
<organism evidence="2 3">
    <name type="scientific">Sphingobium terrigena</name>
    <dbReference type="NCBI Taxonomy" id="2304063"/>
    <lineage>
        <taxon>Bacteria</taxon>
        <taxon>Pseudomonadati</taxon>
        <taxon>Pseudomonadota</taxon>
        <taxon>Alphaproteobacteria</taxon>
        <taxon>Sphingomonadales</taxon>
        <taxon>Sphingomonadaceae</taxon>
        <taxon>Sphingobium</taxon>
    </lineage>
</organism>
<dbReference type="Pfam" id="PF00903">
    <property type="entry name" value="Glyoxalase"/>
    <property type="match status" value="1"/>
</dbReference>
<dbReference type="PANTHER" id="PTHR36503">
    <property type="entry name" value="BLR2520 PROTEIN"/>
    <property type="match status" value="1"/>
</dbReference>
<feature type="domain" description="VOC" evidence="1">
    <location>
        <begin position="3"/>
        <end position="126"/>
    </location>
</feature>
<name>A0A418YMN7_9SPHN</name>
<evidence type="ECO:0000313" key="3">
    <source>
        <dbReference type="Proteomes" id="UP000283469"/>
    </source>
</evidence>
<reference evidence="2 3" key="1">
    <citation type="submission" date="2018-08" db="EMBL/GenBank/DDBJ databases">
        <title>Sphingobium sp. EO9.</title>
        <authorList>
            <person name="Park Y."/>
            <person name="Kim K.H."/>
            <person name="Jeon C.O."/>
        </authorList>
    </citation>
    <scope>NUCLEOTIDE SEQUENCE [LARGE SCALE GENOMIC DNA]</scope>
    <source>
        <strain evidence="2 3">EO9</strain>
    </source>
</reference>
<comment type="caution">
    <text evidence="2">The sequence shown here is derived from an EMBL/GenBank/DDBJ whole genome shotgun (WGS) entry which is preliminary data.</text>
</comment>
<evidence type="ECO:0000259" key="1">
    <source>
        <dbReference type="PROSITE" id="PS51819"/>
    </source>
</evidence>
<protein>
    <submittedName>
        <fullName evidence="2">Glyoxalase</fullName>
    </submittedName>
</protein>
<dbReference type="Gene3D" id="3.10.180.10">
    <property type="entry name" value="2,3-Dihydroxybiphenyl 1,2-Dioxygenase, domain 1"/>
    <property type="match status" value="1"/>
</dbReference>
<keyword evidence="3" id="KW-1185">Reference proteome</keyword>
<dbReference type="InterPro" id="IPR029068">
    <property type="entry name" value="Glyas_Bleomycin-R_OHBP_Dase"/>
</dbReference>
<dbReference type="PROSITE" id="PS51819">
    <property type="entry name" value="VOC"/>
    <property type="match status" value="1"/>
</dbReference>